<accession>A0AAE1WR96</accession>
<evidence type="ECO:0000313" key="6">
    <source>
        <dbReference type="Proteomes" id="UP001289374"/>
    </source>
</evidence>
<gene>
    <name evidence="5" type="ORF">Sango_1288100</name>
</gene>
<reference evidence="5" key="2">
    <citation type="journal article" date="2024" name="Plant">
        <title>Genomic evolution and insights into agronomic trait innovations of Sesamum species.</title>
        <authorList>
            <person name="Miao H."/>
            <person name="Wang L."/>
            <person name="Qu L."/>
            <person name="Liu H."/>
            <person name="Sun Y."/>
            <person name="Le M."/>
            <person name="Wang Q."/>
            <person name="Wei S."/>
            <person name="Zheng Y."/>
            <person name="Lin W."/>
            <person name="Duan Y."/>
            <person name="Cao H."/>
            <person name="Xiong S."/>
            <person name="Wang X."/>
            <person name="Wei L."/>
            <person name="Li C."/>
            <person name="Ma Q."/>
            <person name="Ju M."/>
            <person name="Zhao R."/>
            <person name="Li G."/>
            <person name="Mu C."/>
            <person name="Tian Q."/>
            <person name="Mei H."/>
            <person name="Zhang T."/>
            <person name="Gao T."/>
            <person name="Zhang H."/>
        </authorList>
    </citation>
    <scope>NUCLEOTIDE SEQUENCE</scope>
    <source>
        <strain evidence="5">K16</strain>
    </source>
</reference>
<dbReference type="FunFam" id="1.20.190.20:FF:000002">
    <property type="entry name" value="14-3-3 protein epsilon"/>
    <property type="match status" value="1"/>
</dbReference>
<evidence type="ECO:0000256" key="2">
    <source>
        <dbReference type="PIRSR" id="PIRSR000868-1"/>
    </source>
</evidence>
<dbReference type="PANTHER" id="PTHR18860">
    <property type="entry name" value="14-3-3 PROTEIN"/>
    <property type="match status" value="1"/>
</dbReference>
<keyword evidence="6" id="KW-1185">Reference proteome</keyword>
<dbReference type="InterPro" id="IPR000308">
    <property type="entry name" value="14-3-3"/>
</dbReference>
<dbReference type="SUPFAM" id="SSF48445">
    <property type="entry name" value="14-3-3 protein"/>
    <property type="match status" value="1"/>
</dbReference>
<feature type="site" description="Interaction with phosphoserine on interacting protein" evidence="2">
    <location>
        <position position="133"/>
    </location>
</feature>
<evidence type="ECO:0000256" key="3">
    <source>
        <dbReference type="RuleBase" id="RU003466"/>
    </source>
</evidence>
<dbReference type="InterPro" id="IPR023409">
    <property type="entry name" value="14-3-3_CS"/>
</dbReference>
<dbReference type="PROSITE" id="PS00797">
    <property type="entry name" value="1433_2"/>
    <property type="match status" value="1"/>
</dbReference>
<evidence type="ECO:0000313" key="5">
    <source>
        <dbReference type="EMBL" id="KAK4398126.1"/>
    </source>
</evidence>
<dbReference type="PIRSF" id="PIRSF000868">
    <property type="entry name" value="14-3-3"/>
    <property type="match status" value="1"/>
</dbReference>
<name>A0AAE1WR96_9LAMI</name>
<dbReference type="Gene3D" id="1.20.190.20">
    <property type="entry name" value="14-3-3 domain"/>
    <property type="match status" value="1"/>
</dbReference>
<feature type="domain" description="14-3-3" evidence="4">
    <location>
        <begin position="7"/>
        <end position="248"/>
    </location>
</feature>
<sequence length="300" mass="34462">MASSADRETAVYLAKLAEQAERYDEMVESMKNVAKMDVELTVEERNLLSVGYKNVIGSRRASWRILSSIEQKEESRGNEQNAKRIKEYRQKVEAELTNICSDIMTVIDEHLIPSCTAGESTVFYYKMKGDYYRYLAEFKTGNDRKEVADQSLKAYETATTSAEAELPPTHPIRLGLALNFSVFYYEILNSPERACHLAKQAFDEAISELDTLNEESYKDSTLIMQLLRDNLTLWTSDIPEDAEVANWQYYSEIDKVNIAYVFAYDTLTIIFVNIKDITLMKHKNWMLPKLEVRVQSEASG</sequence>
<comment type="caution">
    <text evidence="5">The sequence shown here is derived from an EMBL/GenBank/DDBJ whole genome shotgun (WGS) entry which is preliminary data.</text>
</comment>
<dbReference type="Pfam" id="PF00244">
    <property type="entry name" value="14-3-3"/>
    <property type="match status" value="1"/>
</dbReference>
<evidence type="ECO:0000256" key="1">
    <source>
        <dbReference type="ARBA" id="ARBA00006141"/>
    </source>
</evidence>
<proteinExistence type="inferred from homology"/>
<organism evidence="5 6">
    <name type="scientific">Sesamum angolense</name>
    <dbReference type="NCBI Taxonomy" id="2727404"/>
    <lineage>
        <taxon>Eukaryota</taxon>
        <taxon>Viridiplantae</taxon>
        <taxon>Streptophyta</taxon>
        <taxon>Embryophyta</taxon>
        <taxon>Tracheophyta</taxon>
        <taxon>Spermatophyta</taxon>
        <taxon>Magnoliopsida</taxon>
        <taxon>eudicotyledons</taxon>
        <taxon>Gunneridae</taxon>
        <taxon>Pentapetalae</taxon>
        <taxon>asterids</taxon>
        <taxon>lamiids</taxon>
        <taxon>Lamiales</taxon>
        <taxon>Pedaliaceae</taxon>
        <taxon>Sesamum</taxon>
    </lineage>
</organism>
<protein>
    <submittedName>
        <fullName evidence="5">14-3-3 protein 9</fullName>
    </submittedName>
</protein>
<evidence type="ECO:0000259" key="4">
    <source>
        <dbReference type="SMART" id="SM00101"/>
    </source>
</evidence>
<dbReference type="Proteomes" id="UP001289374">
    <property type="component" value="Unassembled WGS sequence"/>
</dbReference>
<dbReference type="EMBL" id="JACGWL010000007">
    <property type="protein sequence ID" value="KAK4398126.1"/>
    <property type="molecule type" value="Genomic_DNA"/>
</dbReference>
<dbReference type="SMART" id="SM00101">
    <property type="entry name" value="14_3_3"/>
    <property type="match status" value="1"/>
</dbReference>
<dbReference type="PROSITE" id="PS00796">
    <property type="entry name" value="1433_1"/>
    <property type="match status" value="1"/>
</dbReference>
<feature type="site" description="Interaction with phosphoserine on interacting protein" evidence="2">
    <location>
        <position position="60"/>
    </location>
</feature>
<dbReference type="InterPro" id="IPR036815">
    <property type="entry name" value="14-3-3_dom_sf"/>
</dbReference>
<dbReference type="InterPro" id="IPR023410">
    <property type="entry name" value="14-3-3_domain"/>
</dbReference>
<reference evidence="5" key="1">
    <citation type="submission" date="2020-06" db="EMBL/GenBank/DDBJ databases">
        <authorList>
            <person name="Li T."/>
            <person name="Hu X."/>
            <person name="Zhang T."/>
            <person name="Song X."/>
            <person name="Zhang H."/>
            <person name="Dai N."/>
            <person name="Sheng W."/>
            <person name="Hou X."/>
            <person name="Wei L."/>
        </authorList>
    </citation>
    <scope>NUCLEOTIDE SEQUENCE</scope>
    <source>
        <strain evidence="5">K16</strain>
        <tissue evidence="5">Leaf</tissue>
    </source>
</reference>
<dbReference type="AlphaFoldDB" id="A0AAE1WR96"/>
<comment type="similarity">
    <text evidence="1 3">Belongs to the 14-3-3 family.</text>
</comment>
<dbReference type="PRINTS" id="PR00305">
    <property type="entry name" value="1433ZETA"/>
</dbReference>